<dbReference type="AlphaFoldDB" id="A0A0L0BV30"/>
<reference evidence="1 2" key="1">
    <citation type="journal article" date="2015" name="Nat. Commun.">
        <title>Lucilia cuprina genome unlocks parasitic fly biology to underpin future interventions.</title>
        <authorList>
            <person name="Anstead C.A."/>
            <person name="Korhonen P.K."/>
            <person name="Young N.D."/>
            <person name="Hall R.S."/>
            <person name="Jex A.R."/>
            <person name="Murali S.C."/>
            <person name="Hughes D.S."/>
            <person name="Lee S.F."/>
            <person name="Perry T."/>
            <person name="Stroehlein A.J."/>
            <person name="Ansell B.R."/>
            <person name="Breugelmans B."/>
            <person name="Hofmann A."/>
            <person name="Qu J."/>
            <person name="Dugan S."/>
            <person name="Lee S.L."/>
            <person name="Chao H."/>
            <person name="Dinh H."/>
            <person name="Han Y."/>
            <person name="Doddapaneni H.V."/>
            <person name="Worley K.C."/>
            <person name="Muzny D.M."/>
            <person name="Ioannidis P."/>
            <person name="Waterhouse R.M."/>
            <person name="Zdobnov E.M."/>
            <person name="James P.J."/>
            <person name="Bagnall N.H."/>
            <person name="Kotze A.C."/>
            <person name="Gibbs R.A."/>
            <person name="Richards S."/>
            <person name="Batterham P."/>
            <person name="Gasser R.B."/>
        </authorList>
    </citation>
    <scope>NUCLEOTIDE SEQUENCE [LARGE SCALE GENOMIC DNA]</scope>
    <source>
        <strain evidence="1 2">LS</strain>
        <tissue evidence="1">Full body</tissue>
    </source>
</reference>
<evidence type="ECO:0000313" key="1">
    <source>
        <dbReference type="EMBL" id="KNC23871.1"/>
    </source>
</evidence>
<comment type="caution">
    <text evidence="1">The sequence shown here is derived from an EMBL/GenBank/DDBJ whole genome shotgun (WGS) entry which is preliminary data.</text>
</comment>
<protein>
    <submittedName>
        <fullName evidence="1">Uncharacterized protein</fullName>
    </submittedName>
</protein>
<dbReference type="EMBL" id="JRES01001294">
    <property type="protein sequence ID" value="KNC23871.1"/>
    <property type="molecule type" value="Genomic_DNA"/>
</dbReference>
<accession>A0A0L0BV30</accession>
<sequence>MTLSENEMERKTILISILLVVGENPHKNKKHNNKIVVNTGSQRFFNDVTTCCIRYQCEVVVAAESKKTETQLSNKSHCTVRASLKQRLQQRQRNKNLLNLINK</sequence>
<organism evidence="1 2">
    <name type="scientific">Lucilia cuprina</name>
    <name type="common">Green bottle fly</name>
    <name type="synonym">Australian sheep blowfly</name>
    <dbReference type="NCBI Taxonomy" id="7375"/>
    <lineage>
        <taxon>Eukaryota</taxon>
        <taxon>Metazoa</taxon>
        <taxon>Ecdysozoa</taxon>
        <taxon>Arthropoda</taxon>
        <taxon>Hexapoda</taxon>
        <taxon>Insecta</taxon>
        <taxon>Pterygota</taxon>
        <taxon>Neoptera</taxon>
        <taxon>Endopterygota</taxon>
        <taxon>Diptera</taxon>
        <taxon>Brachycera</taxon>
        <taxon>Muscomorpha</taxon>
        <taxon>Oestroidea</taxon>
        <taxon>Calliphoridae</taxon>
        <taxon>Luciliinae</taxon>
        <taxon>Lucilia</taxon>
    </lineage>
</organism>
<proteinExistence type="predicted"/>
<dbReference type="Proteomes" id="UP000037069">
    <property type="component" value="Unassembled WGS sequence"/>
</dbReference>
<gene>
    <name evidence="1" type="ORF">FF38_05593</name>
</gene>
<name>A0A0L0BV30_LUCCU</name>
<keyword evidence="2" id="KW-1185">Reference proteome</keyword>
<evidence type="ECO:0000313" key="2">
    <source>
        <dbReference type="Proteomes" id="UP000037069"/>
    </source>
</evidence>